<accession>A0A7Y2NXX2</accession>
<name>A0A7Y2NXX2_9BURK</name>
<sequence length="75" mass="8504">MHIFEPLGAHRMAREASPDTNDNLVPAAFQKEHLAQRWQQARAIGTPLSIVHLRLRQLKEIELAFGHSIAAEVLR</sequence>
<dbReference type="RefSeq" id="WP_171079926.1">
    <property type="nucleotide sequence ID" value="NZ_JABAIV010000001.1"/>
</dbReference>
<comment type="caution">
    <text evidence="1">The sequence shown here is derived from an EMBL/GenBank/DDBJ whole genome shotgun (WGS) entry which is preliminary data.</text>
</comment>
<proteinExistence type="predicted"/>
<keyword evidence="2" id="KW-1185">Reference proteome</keyword>
<dbReference type="Proteomes" id="UP000533905">
    <property type="component" value="Unassembled WGS sequence"/>
</dbReference>
<evidence type="ECO:0000313" key="2">
    <source>
        <dbReference type="Proteomes" id="UP000533905"/>
    </source>
</evidence>
<dbReference type="AlphaFoldDB" id="A0A7Y2NXX2"/>
<dbReference type="EMBL" id="JABAIV010000001">
    <property type="protein sequence ID" value="NNG21463.1"/>
    <property type="molecule type" value="Genomic_DNA"/>
</dbReference>
<evidence type="ECO:0000313" key="1">
    <source>
        <dbReference type="EMBL" id="NNG21463.1"/>
    </source>
</evidence>
<reference evidence="1 2" key="1">
    <citation type="submission" date="2020-04" db="EMBL/GenBank/DDBJ databases">
        <title>Massilia sp. nov., a cold adapted bacteria isolated from Arctic soil.</title>
        <authorList>
            <person name="Son J."/>
            <person name="Ka J.-O."/>
        </authorList>
    </citation>
    <scope>NUCLEOTIDE SEQUENCE [LARGE SCALE GENOMIC DNA]</scope>
    <source>
        <strain evidence="1 2">ML15P13</strain>
    </source>
</reference>
<gene>
    <name evidence="1" type="ORF">HGB41_00395</name>
</gene>
<organism evidence="1 2">
    <name type="scientific">Telluria aromaticivorans</name>
    <dbReference type="NCBI Taxonomy" id="2725995"/>
    <lineage>
        <taxon>Bacteria</taxon>
        <taxon>Pseudomonadati</taxon>
        <taxon>Pseudomonadota</taxon>
        <taxon>Betaproteobacteria</taxon>
        <taxon>Burkholderiales</taxon>
        <taxon>Oxalobacteraceae</taxon>
        <taxon>Telluria group</taxon>
        <taxon>Telluria</taxon>
    </lineage>
</organism>
<protein>
    <submittedName>
        <fullName evidence="1">Diguanylate cyclase</fullName>
    </submittedName>
</protein>